<organism evidence="3 4">
    <name type="scientific">Mytilus galloprovincialis</name>
    <name type="common">Mediterranean mussel</name>
    <dbReference type="NCBI Taxonomy" id="29158"/>
    <lineage>
        <taxon>Eukaryota</taxon>
        <taxon>Metazoa</taxon>
        <taxon>Spiralia</taxon>
        <taxon>Lophotrochozoa</taxon>
        <taxon>Mollusca</taxon>
        <taxon>Bivalvia</taxon>
        <taxon>Autobranchia</taxon>
        <taxon>Pteriomorphia</taxon>
        <taxon>Mytilida</taxon>
        <taxon>Mytiloidea</taxon>
        <taxon>Mytilidae</taxon>
        <taxon>Mytilinae</taxon>
        <taxon>Mytilus</taxon>
    </lineage>
</organism>
<gene>
    <name evidence="3" type="ORF">MGAL_10B008876</name>
</gene>
<evidence type="ECO:0000256" key="2">
    <source>
        <dbReference type="SAM" id="SignalP"/>
    </source>
</evidence>
<feature type="chain" id="PRO_5032538783" evidence="2">
    <location>
        <begin position="25"/>
        <end position="286"/>
    </location>
</feature>
<keyword evidence="2" id="KW-0732">Signal</keyword>
<keyword evidence="4" id="KW-1185">Reference proteome</keyword>
<accession>A0A8B6GLS5</accession>
<feature type="compositionally biased region" description="Polar residues" evidence="1">
    <location>
        <begin position="277"/>
        <end position="286"/>
    </location>
</feature>
<reference evidence="3" key="1">
    <citation type="submission" date="2018-11" db="EMBL/GenBank/DDBJ databases">
        <authorList>
            <person name="Alioto T."/>
            <person name="Alioto T."/>
        </authorList>
    </citation>
    <scope>NUCLEOTIDE SEQUENCE</scope>
</reference>
<dbReference type="AlphaFoldDB" id="A0A8B6GLS5"/>
<protein>
    <submittedName>
        <fullName evidence="3">Uncharacterized protein</fullName>
    </submittedName>
</protein>
<feature type="compositionally biased region" description="Polar residues" evidence="1">
    <location>
        <begin position="235"/>
        <end position="247"/>
    </location>
</feature>
<dbReference type="EMBL" id="UYJE01008677">
    <property type="protein sequence ID" value="VDI66116.1"/>
    <property type="molecule type" value="Genomic_DNA"/>
</dbReference>
<dbReference type="OrthoDB" id="6064658at2759"/>
<feature type="region of interest" description="Disordered" evidence="1">
    <location>
        <begin position="206"/>
        <end position="286"/>
    </location>
</feature>
<feature type="compositionally biased region" description="Basic and acidic residues" evidence="1">
    <location>
        <begin position="211"/>
        <end position="234"/>
    </location>
</feature>
<dbReference type="Proteomes" id="UP000596742">
    <property type="component" value="Unassembled WGS sequence"/>
</dbReference>
<evidence type="ECO:0000256" key="1">
    <source>
        <dbReference type="SAM" id="MobiDB-lite"/>
    </source>
</evidence>
<name>A0A8B6GLS5_MYTGA</name>
<proteinExistence type="predicted"/>
<sequence>MKMRIYMDIITVTICLILSRTVTCYTVDLSFNSYNCDEYARRIPLDKEYTLTWLGKTDPKICTFNFTGGDNGQGFTNYKVCFETEQYDLPSFDVELVVSNGTEKWVYDSSDTGIESKCVNKAKDMMFKLVVSKNYQESTWNLKLKITSQTFVDSKVGEIWDQILSVIEDIIPLAIVVIVVFCILSNQRAREQCRSMLTSIIDKIKGNNSRQRRDPEGRRDSEHSVRLHVDETQHSDNSSAETVSLQNIHIEPDGQAIPQSNSNLPDAPPPSYDEVVKNTNNDISKC</sequence>
<comment type="caution">
    <text evidence="3">The sequence shown here is derived from an EMBL/GenBank/DDBJ whole genome shotgun (WGS) entry which is preliminary data.</text>
</comment>
<evidence type="ECO:0000313" key="3">
    <source>
        <dbReference type="EMBL" id="VDI66116.1"/>
    </source>
</evidence>
<evidence type="ECO:0000313" key="4">
    <source>
        <dbReference type="Proteomes" id="UP000596742"/>
    </source>
</evidence>
<feature type="signal peptide" evidence="2">
    <location>
        <begin position="1"/>
        <end position="24"/>
    </location>
</feature>